<sequence length="1432" mass="155899">MIHKVKYPEDQGGIWKFWFAPEKEVSNISDVINGIVNSVSLLEGCSWSEIEFAQESAKLQIKEKDTADGVVYNIDFTVFIPGDSLAFTTLLAKMDQHKFVLIVKDHRARMRLLGVDVALTYTNSFNSGEKVEDRKGYVLKFSAQLPENPPYLFSQDLVDEFNRSNEELEMVPHVATGEQGPAGPMPDHRWNGSKLQLQKPNLSWGAEVDLRGEVPAHRWVGTSLQFQNEDGTWGVAVNLKGVDGDDANIDLTPYAKKVDVHNPSQKALLDSIAITANYLEQNGGEVWVANADRLGNISAADYWNKTELVNDSLYLKIANDKIKAGYADIANDANHLGGIAAADYFNKYNADLPTINWEMADAIVNGTFTTKNFAPGIIGGVGGRMDQAGNMELQSLIVREFIRTPELIKNQVRVAGNEFWFTDPGIIQDVSGTGPYTITYKIEEGDGVSHKVDDILIGIYNDGNGFETAYFDVVSVDLANNQAVLNSRNGIAPSKYMVLARKGNETDTDRQTSVFVDGLNGFICVLGGVNDHNTDFSNIITQIGYLNMHSAVFGDMDKGIYVKDNGYFENVKVSGEIHVTGGNAATQADVALVDTKADTAYNLADLKITEADAVTITHREIKAPYIATLGLKVGDEILMGENAVISWERVNNVQIASSNIIDNTAFKNQAYTSGRATVVYVGDTVQIKKTSSQDSDCYFALNKTIPEEYIGKELTFSCQFSADWNINVQLRARANTVDEWTNTLTVNDGDRRKTLHITFTPDSTSITLFVYSTSIIDLTLHDGFMLAEGSKPIVWSPSFLDIQNDAQAKADAAEIAATAVANTAQSKADSAYSLAGTKITVAEATVITQDTVTAPFIAGLSLQVGNEIVMGANARISWNNVDDNENVETITGSQSKADSAENSAISVAAADATNKANAAESNATAVANAAQSKADSAYSLADTKITVAEATVITQNTVTSPFIAGLSLQVGNEIAMGSNAVIAWDKVTDVQINTINLLNNTYFEDNSYSSGRATVQYIENTLKFKKTLSSDSDCYLALVRTIPEEYIGKELTFSCEFSADWNINMKLRARTGDDNTWSNTLTVNNGDRRKMFSLTFIPTSTSVTLFIYSYSTIDITLHDGFQLTQGNKPAPWSRSINDVDDNITTITNNTIATTNVIAEQMKVRAVNILDQLTAAQINFDNASGNNVHLTGHIEAESGNVGDWIIQNGILKHDGNEGSSYLGAGEVQIWKDNDASVGWGAIVAVHTSTEDGAFGLFGYQGASDLLMSNRNYSGGVYARTNDDSENAYGIVAESSGNHKGAGLFIGDVKITRNLEVGGRVVNDVYENHGSTNSNYPTNIDMTNKHSLLLGGPSSDRYYKMSGMKDGQEVIIVNRNQGNSIWVQGFIHNSATANEYYGLEGGGGIIAKYFTSDFYLPSKSGGYWVIIGWHNNNW</sequence>
<name>A0A2V3ZT84_9BACT</name>
<dbReference type="EMBL" id="QFLI01000011">
    <property type="protein sequence ID" value="PXX96897.1"/>
    <property type="molecule type" value="Genomic_DNA"/>
</dbReference>
<gene>
    <name evidence="1" type="ORF">DF185_19855</name>
</gene>
<evidence type="ECO:0000313" key="1">
    <source>
        <dbReference type="EMBL" id="PXX96897.1"/>
    </source>
</evidence>
<dbReference type="RefSeq" id="WP_110362929.1">
    <property type="nucleotide sequence ID" value="NZ_QFLI01000011.1"/>
</dbReference>
<protein>
    <submittedName>
        <fullName evidence="1">Uncharacterized protein</fullName>
    </submittedName>
</protein>
<dbReference type="OrthoDB" id="1031347at2"/>
<dbReference type="Proteomes" id="UP000248079">
    <property type="component" value="Unassembled WGS sequence"/>
</dbReference>
<comment type="caution">
    <text evidence="1">The sequence shown here is derived from an EMBL/GenBank/DDBJ whole genome shotgun (WGS) entry which is preliminary data.</text>
</comment>
<keyword evidence="2" id="KW-1185">Reference proteome</keyword>
<accession>A0A2V3ZT84</accession>
<evidence type="ECO:0000313" key="2">
    <source>
        <dbReference type="Proteomes" id="UP000248079"/>
    </source>
</evidence>
<reference evidence="1 2" key="1">
    <citation type="submission" date="2018-05" db="EMBL/GenBank/DDBJ databases">
        <title>Marinifilum breve JC075T sp. nov., a marine bacterium isolated from Yongle Blue Hole in the South China Sea.</title>
        <authorList>
            <person name="Fu T."/>
        </authorList>
    </citation>
    <scope>NUCLEOTIDE SEQUENCE [LARGE SCALE GENOMIC DNA]</scope>
    <source>
        <strain evidence="1 2">JC075</strain>
    </source>
</reference>
<organism evidence="1 2">
    <name type="scientific">Marinifilum breve</name>
    <dbReference type="NCBI Taxonomy" id="2184082"/>
    <lineage>
        <taxon>Bacteria</taxon>
        <taxon>Pseudomonadati</taxon>
        <taxon>Bacteroidota</taxon>
        <taxon>Bacteroidia</taxon>
        <taxon>Marinilabiliales</taxon>
        <taxon>Marinifilaceae</taxon>
    </lineage>
</organism>
<proteinExistence type="predicted"/>